<dbReference type="EMBL" id="BPLR01011087">
    <property type="protein sequence ID" value="GIY44093.1"/>
    <property type="molecule type" value="Genomic_DNA"/>
</dbReference>
<reference evidence="1 2" key="1">
    <citation type="submission" date="2021-06" db="EMBL/GenBank/DDBJ databases">
        <title>Caerostris extrusa draft genome.</title>
        <authorList>
            <person name="Kono N."/>
            <person name="Arakawa K."/>
        </authorList>
    </citation>
    <scope>NUCLEOTIDE SEQUENCE [LARGE SCALE GENOMIC DNA]</scope>
</reference>
<evidence type="ECO:0000313" key="1">
    <source>
        <dbReference type="EMBL" id="GIY44093.1"/>
    </source>
</evidence>
<accession>A0AAV4TBU2</accession>
<gene>
    <name evidence="1" type="ORF">CEXT_583031</name>
</gene>
<keyword evidence="2" id="KW-1185">Reference proteome</keyword>
<protein>
    <submittedName>
        <fullName evidence="1">Uncharacterized protein</fullName>
    </submittedName>
</protein>
<dbReference type="Proteomes" id="UP001054945">
    <property type="component" value="Unassembled WGS sequence"/>
</dbReference>
<name>A0AAV4TBU2_CAEEX</name>
<evidence type="ECO:0000313" key="2">
    <source>
        <dbReference type="Proteomes" id="UP001054945"/>
    </source>
</evidence>
<comment type="caution">
    <text evidence="1">The sequence shown here is derived from an EMBL/GenBank/DDBJ whole genome shotgun (WGS) entry which is preliminary data.</text>
</comment>
<sequence>MIIQIDVETSDPTQLTHCNMSDDFHPRTTLPPLSLSSPAVKIQLSAGRSNIRIRCCRRDLLPSSITPIV</sequence>
<proteinExistence type="predicted"/>
<dbReference type="AlphaFoldDB" id="A0AAV4TBU2"/>
<organism evidence="1 2">
    <name type="scientific">Caerostris extrusa</name>
    <name type="common">Bark spider</name>
    <name type="synonym">Caerostris bankana</name>
    <dbReference type="NCBI Taxonomy" id="172846"/>
    <lineage>
        <taxon>Eukaryota</taxon>
        <taxon>Metazoa</taxon>
        <taxon>Ecdysozoa</taxon>
        <taxon>Arthropoda</taxon>
        <taxon>Chelicerata</taxon>
        <taxon>Arachnida</taxon>
        <taxon>Araneae</taxon>
        <taxon>Araneomorphae</taxon>
        <taxon>Entelegynae</taxon>
        <taxon>Araneoidea</taxon>
        <taxon>Araneidae</taxon>
        <taxon>Caerostris</taxon>
    </lineage>
</organism>